<dbReference type="Pfam" id="PF01347">
    <property type="entry name" value="Vitellogenin_N"/>
    <property type="match status" value="1"/>
</dbReference>
<dbReference type="InterPro" id="IPR050733">
    <property type="entry name" value="Vitellogenin/Apolipophorin"/>
</dbReference>
<keyword evidence="1 6" id="KW-0732">Signal</keyword>
<accession>V4A9P1</accession>
<gene>
    <name evidence="8" type="ORF">LOTGIDRAFT_230838</name>
</gene>
<dbReference type="InterPro" id="IPR011030">
    <property type="entry name" value="Lipovitellin_superhlx_dom"/>
</dbReference>
<dbReference type="GO" id="GO:0045735">
    <property type="term" value="F:nutrient reservoir activity"/>
    <property type="evidence" value="ECO:0007669"/>
    <property type="project" value="UniProtKB-KW"/>
</dbReference>
<dbReference type="OrthoDB" id="160294at2759"/>
<evidence type="ECO:0000256" key="2">
    <source>
        <dbReference type="ARBA" id="ARBA00022761"/>
    </source>
</evidence>
<dbReference type="SUPFAM" id="SSF56968">
    <property type="entry name" value="Lipovitellin-phosvitin complex, beta-sheet shell regions"/>
    <property type="match status" value="2"/>
</dbReference>
<dbReference type="Gene3D" id="2.20.50.20">
    <property type="entry name" value="Lipovitellin. Chain A, domain 3"/>
    <property type="match status" value="1"/>
</dbReference>
<dbReference type="GO" id="GO:0005319">
    <property type="term" value="F:lipid transporter activity"/>
    <property type="evidence" value="ECO:0007669"/>
    <property type="project" value="InterPro"/>
</dbReference>
<dbReference type="Proteomes" id="UP000030746">
    <property type="component" value="Unassembled WGS sequence"/>
</dbReference>
<keyword evidence="4" id="KW-0325">Glycoprotein</keyword>
<dbReference type="SUPFAM" id="SSF48431">
    <property type="entry name" value="Lipovitellin-phosvitin complex, superhelical domain"/>
    <property type="match status" value="1"/>
</dbReference>
<dbReference type="SMART" id="SM00638">
    <property type="entry name" value="LPD_N"/>
    <property type="match status" value="1"/>
</dbReference>
<name>V4A9P1_LOTGI</name>
<organism evidence="8 9">
    <name type="scientific">Lottia gigantea</name>
    <name type="common">Giant owl limpet</name>
    <dbReference type="NCBI Taxonomy" id="225164"/>
    <lineage>
        <taxon>Eukaryota</taxon>
        <taxon>Metazoa</taxon>
        <taxon>Spiralia</taxon>
        <taxon>Lophotrochozoa</taxon>
        <taxon>Mollusca</taxon>
        <taxon>Gastropoda</taxon>
        <taxon>Patellogastropoda</taxon>
        <taxon>Lottioidea</taxon>
        <taxon>Lottiidae</taxon>
        <taxon>Lottia</taxon>
    </lineage>
</organism>
<dbReference type="HOGENOM" id="CLU_229850_0_0_1"/>
<evidence type="ECO:0000313" key="9">
    <source>
        <dbReference type="Proteomes" id="UP000030746"/>
    </source>
</evidence>
<comment type="caution">
    <text evidence="5">Lacks conserved residue(s) required for the propagation of feature annotation.</text>
</comment>
<dbReference type="STRING" id="225164.V4A9P1"/>
<keyword evidence="3" id="KW-1015">Disulfide bond</keyword>
<dbReference type="InterPro" id="IPR015819">
    <property type="entry name" value="Lipid_transp_b-sht_shell"/>
</dbReference>
<dbReference type="InterPro" id="IPR015255">
    <property type="entry name" value="Vitellinogen_open_b-sht"/>
</dbReference>
<evidence type="ECO:0000259" key="7">
    <source>
        <dbReference type="PROSITE" id="PS51211"/>
    </source>
</evidence>
<proteinExistence type="predicted"/>
<dbReference type="InterPro" id="IPR001747">
    <property type="entry name" value="Vitellogenin_N"/>
</dbReference>
<protein>
    <recommendedName>
        <fullName evidence="7">Vitellogenin domain-containing protein</fullName>
    </recommendedName>
</protein>
<dbReference type="InterPro" id="IPR015816">
    <property type="entry name" value="Vitellinogen_b-sht_N"/>
</dbReference>
<dbReference type="OMA" id="SQLTQKC"/>
<keyword evidence="2" id="KW-0758">Storage protein</keyword>
<feature type="signal peptide" evidence="6">
    <location>
        <begin position="1"/>
        <end position="15"/>
    </location>
</feature>
<dbReference type="InterPro" id="IPR015817">
    <property type="entry name" value="Vitellinogen_open_b-sht_sub1"/>
</dbReference>
<evidence type="ECO:0000256" key="3">
    <source>
        <dbReference type="ARBA" id="ARBA00023157"/>
    </source>
</evidence>
<dbReference type="RefSeq" id="XP_009048828.1">
    <property type="nucleotide sequence ID" value="XM_009050580.1"/>
</dbReference>
<dbReference type="PANTHER" id="PTHR23345:SF15">
    <property type="entry name" value="VITELLOGENIN 1-RELATED"/>
    <property type="match status" value="1"/>
</dbReference>
<dbReference type="Pfam" id="PF09172">
    <property type="entry name" value="Vit_open_b-sht"/>
    <property type="match status" value="1"/>
</dbReference>
<dbReference type="GeneID" id="20248397"/>
<dbReference type="CTD" id="20248397"/>
<evidence type="ECO:0000313" key="8">
    <source>
        <dbReference type="EMBL" id="ESP00709.1"/>
    </source>
</evidence>
<evidence type="ECO:0000256" key="4">
    <source>
        <dbReference type="ARBA" id="ARBA00023180"/>
    </source>
</evidence>
<dbReference type="Gene3D" id="2.30.230.10">
    <property type="entry name" value="Lipovitellin, beta-sheet shell regions, chain A"/>
    <property type="match status" value="1"/>
</dbReference>
<keyword evidence="9" id="KW-1185">Reference proteome</keyword>
<evidence type="ECO:0000256" key="6">
    <source>
        <dbReference type="SAM" id="SignalP"/>
    </source>
</evidence>
<dbReference type="EMBL" id="KB200701">
    <property type="protein sequence ID" value="ESP00709.1"/>
    <property type="molecule type" value="Genomic_DNA"/>
</dbReference>
<evidence type="ECO:0000256" key="1">
    <source>
        <dbReference type="ARBA" id="ARBA00022729"/>
    </source>
</evidence>
<dbReference type="Gene3D" id="1.25.10.20">
    <property type="entry name" value="Vitellinogen, superhelical"/>
    <property type="match status" value="1"/>
</dbReference>
<dbReference type="Gene3D" id="2.20.80.10">
    <property type="entry name" value="Lipovitellin-phosvitin complex, chain A, domain 4"/>
    <property type="match status" value="1"/>
</dbReference>
<dbReference type="PANTHER" id="PTHR23345">
    <property type="entry name" value="VITELLOGENIN-RELATED"/>
    <property type="match status" value="1"/>
</dbReference>
<dbReference type="PROSITE" id="PS51211">
    <property type="entry name" value="VITELLOGENIN"/>
    <property type="match status" value="1"/>
</dbReference>
<dbReference type="KEGG" id="lgi:LOTGIDRAFT_230838"/>
<reference evidence="8 9" key="1">
    <citation type="journal article" date="2013" name="Nature">
        <title>Insights into bilaterian evolution from three spiralian genomes.</title>
        <authorList>
            <person name="Simakov O."/>
            <person name="Marletaz F."/>
            <person name="Cho S.J."/>
            <person name="Edsinger-Gonzales E."/>
            <person name="Havlak P."/>
            <person name="Hellsten U."/>
            <person name="Kuo D.H."/>
            <person name="Larsson T."/>
            <person name="Lv J."/>
            <person name="Arendt D."/>
            <person name="Savage R."/>
            <person name="Osoegawa K."/>
            <person name="de Jong P."/>
            <person name="Grimwood J."/>
            <person name="Chapman J.A."/>
            <person name="Shapiro H."/>
            <person name="Aerts A."/>
            <person name="Otillar R.P."/>
            <person name="Terry A.Y."/>
            <person name="Boore J.L."/>
            <person name="Grigoriev I.V."/>
            <person name="Lindberg D.R."/>
            <person name="Seaver E.C."/>
            <person name="Weisblat D.A."/>
            <person name="Putnam N.H."/>
            <person name="Rokhsar D.S."/>
        </authorList>
    </citation>
    <scope>NUCLEOTIDE SEQUENCE [LARGE SCALE GENOMIC DNA]</scope>
</reference>
<feature type="chain" id="PRO_5012361899" description="Vitellogenin domain-containing protein" evidence="6">
    <location>
        <begin position="16"/>
        <end position="2332"/>
    </location>
</feature>
<evidence type="ECO:0000256" key="5">
    <source>
        <dbReference type="PROSITE-ProRule" id="PRU00557"/>
    </source>
</evidence>
<feature type="domain" description="Vitellogenin" evidence="7">
    <location>
        <begin position="22"/>
        <end position="748"/>
    </location>
</feature>
<dbReference type="SMART" id="SM01169">
    <property type="entry name" value="DUF1943"/>
    <property type="match status" value="1"/>
</dbReference>
<sequence>MRLLLLCLVIGLAGAKIEEKAYRPEREYVYLYYTQVVSGLPGLSAVYSSIQVKAIVRAQFVTASRVKAALENVALFRYNEEIESAVPTNQILPERIMIPITGPIAANLTTELMKPFEFDYVAGHVANLRTEAEDLHFSVNLKRGLVSLFEVNLEQRFSLERNTTKADFSTRAATYKCMDPSPMGLIETAYTVVPFSSIPTAYQVVKARNYTNVMRNYFYRKSNVATEMCSPHGREEHPTSQIYTGVSHVRYSIYGDKTKFLISSAIAESTYTIPIHDRTNGRIETSVNQTLTLIDATDIKSSTPIPAVASPVKRKLTTFVPEMAFDPLNPFSNETENIASRAGHLSFTKEKVMEILKLAATYMDDNVGMEATRYVGVAVDILRNTEPYVIEEIMKQYITPTKPAETIAKNIRTILIQILPVVGTSPVARLIVRDLETFPPRRQPYVLGSLALAVEPNVDVMKMLMEMVSTNKVKAKTRRAAVLAIGTLTWKLQKMAIRYREMLAREMNFTRVMLETEDSKVAQAELNTLKQSLEERLSQTGTLTNALIQEVVSTLRTLLAKAETEEKILALKAIGNGGLIPMITDVEFILASPTMSPIVRAQAAFALRRIAPRLPERTVHVLMPVITSYAEPTMVRLAAFDALVLSKPSLPIWQTIAQHLRFEPDMQYSSYVGSVLRTLANTTNPCMLRMSADVNAAITATVTPIPGMQYSKFFIYDKQYVKGGKSLYGASVALSYFGTNTSIVPQAAAVRVSGNFFHRHAQLFEVGYNTEGLQTILDKWFGPKGLLSSRKSLFDVLSRAARSVTSDAKIEEIFRKLGIKERKEPAPSGHVYYKFNGDEVMYYPLSSTLREIISTGKISSRISPSELQAGKPVDVRRSWVLTDIRKIIPTECGLPIHLGFTATHIMVATGTVAVSVKPAMMESARKGSPPITAEAKVDVNITNAMEMLIKMHIGGFVLESGVAVRSATRSNLPVQASVTVDLEKNKILSEITPPVSTEPLYTLEMTPLTYIDIIPVSPEHGKFVRSVKYIERTANSKLIPVFYNVTRGSSGLKLTLAGKTATRGINKPWYACPLFGLTNLYLTASPAETTPKPVTVEIAFTSASRNESSVAKSSSCSSIFSKLTMCLWDDSEPSESGEDSGSVEIESSSVKLADFANLKRVEISIASLRSKLKAKIRDVHALSAMGRKWGLVAVVKAGETPVVHTELMWVRGERGFTHQFAGRFVRASVPELNVEPKEVLIHSEVKYPKTFVLPETLFEPAYLTQLHNSMKFILQHKSHHALLRSMETTALTTATRRAFPVEEDPLETIERAVVNIAAVSKSPTLRTWEPILRQLITGANFVKDTLVTSLDPFNYFIGEAKTIDLYNKQATLLEAVNNQTARITRNKNVNAVENTVAQFAILKQKEIVTALSAMAKDVSNIVAFTKGEELWTKTLTMIKTFQATISPYFAMIEEHNAQFPSEVTNSPAIGPLVKLTKLQAGILKTLASSYNTSVPNTEPIINTASESLKSIIKVRPQDLKANVTISANLMTQAAIKHQIIKMFTMNAYVYKFHPIPSSPTEILRLGKFAKIANVQTRLLGIKALSVFYTELSSNRIVPALMSEDKQAWTAVQEIYNYMIEAIAEVLTIEAEPGVEKATAKLTRALELARKIVNELETVTTSLTTSPTPPSIPVVVSLLTAATECKQMISKVKVGLMSIPAEIAAVQEVNAINMKMNTLIPYLSTAIKKYAASAPSHAEESHVFLSRTAMRSVDMKIHELMEEVSKVSSIVSRMSSMAPPKMRPMCEEANATASNVIREMRAIMNSGALFEKPSHSPEMFSEMAEKMKVELSHAAEKCKRMSPKSPRIESELAMSMKEVEKMIEEVHRRAAEHHIPRMPEGMSPVPKIRAMVEKVNELRSTINKMPSEPKTTIKKTCTELTRKIENLIPEIRTVLTSGEIWTNPSAKSEAENMFSELLRELQTTVETAKRESSKRSAPQGMETKIEAFLAEIRKLITRYHAEVEKHRGKLSAGGPTTELTKLLVILTAVEYKVKIIPSLTSETDIKRDCTYITEKIRYALTEMNTIVTSDTFWTDTATLPITTRIFKKLCAKLKTIFTESMNEASQFKNKIPTKMTTVIHKFQTETETVWQTYKEEAKRHNVPPGVLNADVDADNTPTTDLTKLLTLLTTVDTKVKTIPTLNSRTEIKTACTFITEKIRYVLTQMDTIVTSSTFWSDTSALPTTTHIFKTLCAKLKAIFTESINEASHFKTKIPTTVTTAIRKFQTETETVWQKYKEEAKRHNVPPSLLLQERYGVQPLSGTPNGIVGFINVEYGSSSPSPYLNIKVRFLGLF</sequence>